<gene>
    <name evidence="1" type="ORF">LITE_LOCUS8338</name>
    <name evidence="2" type="ORF">LITE_LOCUS8442</name>
</gene>
<evidence type="ECO:0000313" key="2">
    <source>
        <dbReference type="EMBL" id="CAI0394768.1"/>
    </source>
</evidence>
<dbReference type="Proteomes" id="UP001154282">
    <property type="component" value="Unassembled WGS sequence"/>
</dbReference>
<dbReference type="PROSITE" id="PS51257">
    <property type="entry name" value="PROKAR_LIPOPROTEIN"/>
    <property type="match status" value="1"/>
</dbReference>
<dbReference type="EMBL" id="CAMGYJ010000003">
    <property type="protein sequence ID" value="CAI0394768.1"/>
    <property type="molecule type" value="Genomic_DNA"/>
</dbReference>
<dbReference type="AlphaFoldDB" id="A0AAV0IDX6"/>
<accession>A0AAV0IDX6</accession>
<comment type="caution">
    <text evidence="1">The sequence shown here is derived from an EMBL/GenBank/DDBJ whole genome shotgun (WGS) entry which is preliminary data.</text>
</comment>
<organism evidence="1 3">
    <name type="scientific">Linum tenue</name>
    <dbReference type="NCBI Taxonomy" id="586396"/>
    <lineage>
        <taxon>Eukaryota</taxon>
        <taxon>Viridiplantae</taxon>
        <taxon>Streptophyta</taxon>
        <taxon>Embryophyta</taxon>
        <taxon>Tracheophyta</taxon>
        <taxon>Spermatophyta</taxon>
        <taxon>Magnoliopsida</taxon>
        <taxon>eudicotyledons</taxon>
        <taxon>Gunneridae</taxon>
        <taxon>Pentapetalae</taxon>
        <taxon>rosids</taxon>
        <taxon>fabids</taxon>
        <taxon>Malpighiales</taxon>
        <taxon>Linaceae</taxon>
        <taxon>Linum</taxon>
    </lineage>
</organism>
<proteinExistence type="predicted"/>
<evidence type="ECO:0000313" key="3">
    <source>
        <dbReference type="Proteomes" id="UP001154282"/>
    </source>
</evidence>
<sequence>MDALRQSFTEMSRPAVFTWTITWSQGCLTSG</sequence>
<reference evidence="1" key="1">
    <citation type="submission" date="2022-08" db="EMBL/GenBank/DDBJ databases">
        <authorList>
            <person name="Gutierrez-Valencia J."/>
        </authorList>
    </citation>
    <scope>NUCLEOTIDE SEQUENCE</scope>
</reference>
<keyword evidence="3" id="KW-1185">Reference proteome</keyword>
<name>A0AAV0IDX6_9ROSI</name>
<dbReference type="EMBL" id="CAMGYJ010000003">
    <property type="protein sequence ID" value="CAI0394505.1"/>
    <property type="molecule type" value="Genomic_DNA"/>
</dbReference>
<protein>
    <submittedName>
        <fullName evidence="1">Uncharacterized protein</fullName>
    </submittedName>
</protein>
<evidence type="ECO:0000313" key="1">
    <source>
        <dbReference type="EMBL" id="CAI0394505.1"/>
    </source>
</evidence>